<keyword evidence="6" id="KW-1185">Reference proteome</keyword>
<evidence type="ECO:0000313" key="6">
    <source>
        <dbReference type="Proteomes" id="UP001156627"/>
    </source>
</evidence>
<name>A0ABQ5X914_9GAMM</name>
<keyword evidence="2" id="KW-0560">Oxidoreductase</keyword>
<sequence length="288" mass="32912">MQRHGAILFRGFPLATPSDFEAFAEAMSPGLYGQYGDLPKKEEGKNIYRSTPYPEQKMILFHNESSHLASWPRKQWFFCELPSQTGGATPLVDTREMVRRMPKELAEKFDRTGLQYIRTFNEGFDVDWREFFKTEDRAEVEARCRAAGTDFTWFEDGTLQTRTFCHAIVRHPVTGERVFFNQVQLHHPSSLGTAMHDDLINIFGADRLPRNVLYGDGMPIEDEVMGLISELYETCAVRFPWQRGDVVMLDNMLAAHARDPYTGPRKIVVAMGQMMSRDALEAGTELAS</sequence>
<accession>A0ABQ5X914</accession>
<proteinExistence type="predicted"/>
<dbReference type="Proteomes" id="UP001156627">
    <property type="component" value="Unassembled WGS sequence"/>
</dbReference>
<evidence type="ECO:0000256" key="1">
    <source>
        <dbReference type="ARBA" id="ARBA00001954"/>
    </source>
</evidence>
<dbReference type="PANTHER" id="PTHR10696:SF56">
    <property type="entry name" value="TAUD_TFDA-LIKE DOMAIN-CONTAINING PROTEIN"/>
    <property type="match status" value="1"/>
</dbReference>
<protein>
    <submittedName>
        <fullName evidence="5">SyrP protein</fullName>
    </submittedName>
</protein>
<dbReference type="InterPro" id="IPR042098">
    <property type="entry name" value="TauD-like_sf"/>
</dbReference>
<evidence type="ECO:0000259" key="4">
    <source>
        <dbReference type="Pfam" id="PF02668"/>
    </source>
</evidence>
<reference evidence="6" key="1">
    <citation type="journal article" date="2019" name="Int. J. Syst. Evol. Microbiol.">
        <title>The Global Catalogue of Microorganisms (GCM) 10K type strain sequencing project: providing services to taxonomists for standard genome sequencing and annotation.</title>
        <authorList>
            <consortium name="The Broad Institute Genomics Platform"/>
            <consortium name="The Broad Institute Genome Sequencing Center for Infectious Disease"/>
            <person name="Wu L."/>
            <person name="Ma J."/>
        </authorList>
    </citation>
    <scope>NUCLEOTIDE SEQUENCE [LARGE SCALE GENOMIC DNA]</scope>
    <source>
        <strain evidence="6">NBRC 111981</strain>
    </source>
</reference>
<evidence type="ECO:0000313" key="5">
    <source>
        <dbReference type="EMBL" id="GLQ87661.1"/>
    </source>
</evidence>
<comment type="cofactor">
    <cofactor evidence="1">
        <name>Fe(2+)</name>
        <dbReference type="ChEBI" id="CHEBI:29033"/>
    </cofactor>
</comment>
<keyword evidence="3" id="KW-0045">Antibiotic biosynthesis</keyword>
<evidence type="ECO:0000256" key="3">
    <source>
        <dbReference type="ARBA" id="ARBA00023194"/>
    </source>
</evidence>
<comment type="caution">
    <text evidence="5">The sequence shown here is derived from an EMBL/GenBank/DDBJ whole genome shotgun (WGS) entry which is preliminary data.</text>
</comment>
<dbReference type="Pfam" id="PF02668">
    <property type="entry name" value="TauD"/>
    <property type="match status" value="1"/>
</dbReference>
<dbReference type="PANTHER" id="PTHR10696">
    <property type="entry name" value="GAMMA-BUTYROBETAINE HYDROXYLASE-RELATED"/>
    <property type="match status" value="1"/>
</dbReference>
<feature type="domain" description="TauD/TfdA-like" evidence="4">
    <location>
        <begin position="2"/>
        <end position="271"/>
    </location>
</feature>
<gene>
    <name evidence="5" type="ORF">GCM10007898_12280</name>
</gene>
<dbReference type="SUPFAM" id="SSF51197">
    <property type="entry name" value="Clavaminate synthase-like"/>
    <property type="match status" value="1"/>
</dbReference>
<evidence type="ECO:0000256" key="2">
    <source>
        <dbReference type="ARBA" id="ARBA00023002"/>
    </source>
</evidence>
<dbReference type="EMBL" id="BSOA01000010">
    <property type="protein sequence ID" value="GLQ87661.1"/>
    <property type="molecule type" value="Genomic_DNA"/>
</dbReference>
<organism evidence="5 6">
    <name type="scientific">Dyella flagellata</name>
    <dbReference type="NCBI Taxonomy" id="1867833"/>
    <lineage>
        <taxon>Bacteria</taxon>
        <taxon>Pseudomonadati</taxon>
        <taxon>Pseudomonadota</taxon>
        <taxon>Gammaproteobacteria</taxon>
        <taxon>Lysobacterales</taxon>
        <taxon>Rhodanobacteraceae</taxon>
        <taxon>Dyella</taxon>
    </lineage>
</organism>
<dbReference type="InterPro" id="IPR003819">
    <property type="entry name" value="TauD/TfdA-like"/>
</dbReference>
<dbReference type="InterPro" id="IPR050411">
    <property type="entry name" value="AlphaKG_dependent_hydroxylases"/>
</dbReference>
<dbReference type="Gene3D" id="3.60.130.10">
    <property type="entry name" value="Clavaminate synthase-like"/>
    <property type="match status" value="1"/>
</dbReference>